<dbReference type="SUPFAM" id="SSF48431">
    <property type="entry name" value="Lipovitellin-phosvitin complex, superhelical domain"/>
    <property type="match status" value="1"/>
</dbReference>
<sequence length="1796" mass="205089">MKSFFVCLLVGYVCATGSLTSNAWKSNTEYHYKVHGRTLAALHDVADQYVGVLVRANLRINPRTNDLLSAQITNPEYAQIHVNLPGGWESEIPQEQLHYKPLPLNNKPFEIELVNGVVKQVLVEKNIPNWEANLIKSLVSQIQVDMQGQNLMSSRYNQKPEMNENSGNYKTMEDTVTGKCETLYDVFPLPEHVLQNRPQIAPLPDLKGDGEIIGIVKTKNYSNCDQIVEAHFGLPETFTENINGNLKNFLSKSSISLVVISGNLKRYTIQSSVTTNKIIVSPTLYNSQNGMVVSRFNITLEKVQSSTEEQPKLQSPVSVGNLVYSYNSPFAAENQVHAGKPNTARQSVNRNEIDIDSESSEERRNHEKRERSTRSIHSDNWGRDVSSSDSSEETSDSSYDADDYQPMPTLQHAPENPLLPLFIGNRGRSVKFAIESAQSIVRIVQELAHQIENPNLIPKDQLLSRFTLLVDLIRMMNAAELKEIGQKLFDKKQQQQENVNAQLAWKVYRDAVTESGTGPALLTIKEWIQTKKISGEEAAAILASLANNVSHPTEEYVRVFYEMSTNAQVKSQKYLNETAILATSDLVRIAFVNYQHEKSRSLKSFRKLTSELTKYNFITKEYIPYLSQMLQEAQQNDDSKKIQVCIRALGNVAHPKILSVFKPYLEGERPLTDFQRLLMVVAMDHLVNTYPKEARSVLYKIYSNTGDSTQVRTAAVFQFMRTQPPASMLQRMAEYTHVEPSKHVRCAIKSSIEAASRLKGHQHTELAANARSAIKMLNPETYGQQYAHASLYEHVFEHLNLYYKQYMSVMRGEDNIIPNYLYYSMHINEGGLSQKLMSMNAMVSSVRSLIALVQENLPIESPEIAKEQSNKVAQQWVDKIAKLLNIQVDDDVKVEANLLFQHLGYKRFFALDKHSFEQIPTLLREAFVALRDGQKFNYTKLYNDEDITINIPTEMSFPFTFTVRKPTLINIGGQVQIGPNTKDNVKLNSEVELLYSSKIESQIGFVTPFDSQMYVAGFDRNIQVHLPVSVRVTYNLKDQLVNMKLAPLYPEQNNKIIHYSTWPYTSNINLLTVSDLAKQQRHIVHVRPHQESEYTYGQENGIAYRMKVESEQSPAEWRILNNMAEKYNVLSPIVFVWKSWLSNSLHASNLNVEYVHELSASRYVSIDMSHRHADQTEEVSKNTNLAKVPFEQRVTRQIEALNVVRSEIDRADGKVYDVAVQFSGENQPKYVATLSHAKSHAENHFRQLLFLAKYGRNPYQIWVSADTKGTQSPALDFVKALQSDSHLNTEIKMKFGESYQHGAEINVNARFEKSQERRQALQSSRMAQLYARQMEQNMHQTPIGANLTVQATLMDRLNIRAQFDRVDDVTRNMTEKLWSTIQHFGYKYLERNQVNATGSGSSQKINIHVEFEPENFESANITVQTPESDVVFRNVLIKNKAVRSLVAIRPESNPLRNYYAAMYQRIESETAAVLEGSSVTTFNNRTYQVALGHCYHIFLQTVKHLQREIQDNDLRYTILVRDSEQEKYKDVKILFGYEGYSRELKLQPNYDHQAPYSAENPAVVVYLDQSRIEVPVKDGYYVKDSNNKVYARIYLQPSGYVRIEFPHDLVVYYDSLIVKVTLHDQYQGQTRGLVGRNNNEPWLDFTCPRNTLLEDQRQFAASWAIVDETCQGPAVEQQKRALAAHSAQRKTMFINVISDKDAHNHEKKTECHTKHQTRYTIENNGKTICFTTRAIPVCQKGCRHSKNSEKTVDVHCLKRTSTVNLYKQQIDKGASPDFSGKPVTKSIKIKIPITCA</sequence>
<evidence type="ECO:0000259" key="9">
    <source>
        <dbReference type="PROSITE" id="PS51233"/>
    </source>
</evidence>
<dbReference type="PANTHER" id="PTHR23345:SF15">
    <property type="entry name" value="VITELLOGENIN 1-RELATED"/>
    <property type="match status" value="1"/>
</dbReference>
<feature type="domain" description="Vitellogenin" evidence="8">
    <location>
        <begin position="24"/>
        <end position="821"/>
    </location>
</feature>
<feature type="chain" id="PRO_5031511899" evidence="7">
    <location>
        <begin position="16"/>
        <end position="1796"/>
    </location>
</feature>
<evidence type="ECO:0000256" key="7">
    <source>
        <dbReference type="SAM" id="SignalP"/>
    </source>
</evidence>
<evidence type="ECO:0000256" key="6">
    <source>
        <dbReference type="SAM" id="MobiDB-lite"/>
    </source>
</evidence>
<dbReference type="Pfam" id="PF09172">
    <property type="entry name" value="Vit_open_b-sht"/>
    <property type="match status" value="1"/>
</dbReference>
<evidence type="ECO:0000256" key="1">
    <source>
        <dbReference type="ARBA" id="ARBA00022729"/>
    </source>
</evidence>
<protein>
    <submittedName>
        <fullName evidence="10">Vitellogenin</fullName>
    </submittedName>
</protein>
<keyword evidence="2" id="KW-0758">Storage protein</keyword>
<evidence type="ECO:0000256" key="4">
    <source>
        <dbReference type="ARBA" id="ARBA00023180"/>
    </source>
</evidence>
<dbReference type="EMBL" id="MT308983">
    <property type="protein sequence ID" value="QQO58845.1"/>
    <property type="molecule type" value="mRNA"/>
</dbReference>
<feature type="signal peptide" evidence="7">
    <location>
        <begin position="1"/>
        <end position="15"/>
    </location>
</feature>
<dbReference type="Pfam" id="PF01347">
    <property type="entry name" value="Vitellogenin_N"/>
    <property type="match status" value="1"/>
</dbReference>
<keyword evidence="1 7" id="KW-0732">Signal</keyword>
<comment type="caution">
    <text evidence="5">Lacks conserved residue(s) required for the propagation of feature annotation.</text>
</comment>
<feature type="compositionally biased region" description="Acidic residues" evidence="6">
    <location>
        <begin position="390"/>
        <end position="403"/>
    </location>
</feature>
<dbReference type="PROSITE" id="PS51211">
    <property type="entry name" value="VITELLOGENIN"/>
    <property type="match status" value="1"/>
</dbReference>
<dbReference type="GO" id="GO:0005319">
    <property type="term" value="F:lipid transporter activity"/>
    <property type="evidence" value="ECO:0007669"/>
    <property type="project" value="InterPro"/>
</dbReference>
<evidence type="ECO:0000256" key="5">
    <source>
        <dbReference type="PROSITE-ProRule" id="PRU00557"/>
    </source>
</evidence>
<dbReference type="Gene3D" id="2.20.80.10">
    <property type="entry name" value="Lipovitellin-phosvitin complex, chain A, domain 4"/>
    <property type="match status" value="1"/>
</dbReference>
<dbReference type="InterPro" id="IPR015819">
    <property type="entry name" value="Lipid_transp_b-sht_shell"/>
</dbReference>
<dbReference type="FunFam" id="1.25.10.20:FF:000003">
    <property type="entry name" value="Vitellogenin C"/>
    <property type="match status" value="1"/>
</dbReference>
<keyword evidence="3" id="KW-1015">Disulfide bond</keyword>
<gene>
    <name evidence="10" type="primary">Vtg</name>
</gene>
<dbReference type="SMART" id="SM00216">
    <property type="entry name" value="VWD"/>
    <property type="match status" value="1"/>
</dbReference>
<dbReference type="InterPro" id="IPR001846">
    <property type="entry name" value="VWF_type-D"/>
</dbReference>
<dbReference type="InterPro" id="IPR001747">
    <property type="entry name" value="Vitellogenin_N"/>
</dbReference>
<feature type="domain" description="VWFD" evidence="9">
    <location>
        <begin position="1469"/>
        <end position="1671"/>
    </location>
</feature>
<keyword evidence="4" id="KW-0325">Glycoprotein</keyword>
<dbReference type="InterPro" id="IPR050733">
    <property type="entry name" value="Vitellogenin/Apolipophorin"/>
</dbReference>
<feature type="compositionally biased region" description="Basic and acidic residues" evidence="6">
    <location>
        <begin position="360"/>
        <end position="382"/>
    </location>
</feature>
<proteinExistence type="evidence at transcript level"/>
<feature type="region of interest" description="Disordered" evidence="6">
    <location>
        <begin position="336"/>
        <end position="414"/>
    </location>
</feature>
<dbReference type="PROSITE" id="PS51233">
    <property type="entry name" value="VWFD"/>
    <property type="match status" value="1"/>
</dbReference>
<evidence type="ECO:0000256" key="3">
    <source>
        <dbReference type="ARBA" id="ARBA00023157"/>
    </source>
</evidence>
<dbReference type="SMART" id="SM01169">
    <property type="entry name" value="DUF1943"/>
    <property type="match status" value="1"/>
</dbReference>
<dbReference type="SUPFAM" id="SSF56968">
    <property type="entry name" value="Lipovitellin-phosvitin complex, beta-sheet shell regions"/>
    <property type="match status" value="2"/>
</dbReference>
<dbReference type="Gene3D" id="2.30.230.10">
    <property type="entry name" value="Lipovitellin, beta-sheet shell regions, chain A"/>
    <property type="match status" value="1"/>
</dbReference>
<dbReference type="InterPro" id="IPR015255">
    <property type="entry name" value="Vitellinogen_open_b-sht"/>
</dbReference>
<name>A0A7T8I1A2_CHRNP</name>
<organism evidence="10">
    <name type="scientific">Chrysoperla nipponensis</name>
    <name type="common">Green lacewing</name>
    <dbReference type="NCBI Taxonomy" id="413239"/>
    <lineage>
        <taxon>Eukaryota</taxon>
        <taxon>Metazoa</taxon>
        <taxon>Ecdysozoa</taxon>
        <taxon>Arthropoda</taxon>
        <taxon>Hexapoda</taxon>
        <taxon>Insecta</taxon>
        <taxon>Pterygota</taxon>
        <taxon>Neoptera</taxon>
        <taxon>Endopterygota</taxon>
        <taxon>Neuroptera</taxon>
        <taxon>Hemerobiiformia</taxon>
        <taxon>Chrysopidae</taxon>
        <taxon>Chrysopinae</taxon>
        <taxon>Chrysoperla</taxon>
    </lineage>
</organism>
<evidence type="ECO:0000256" key="2">
    <source>
        <dbReference type="ARBA" id="ARBA00022761"/>
    </source>
</evidence>
<dbReference type="GO" id="GO:0045735">
    <property type="term" value="F:nutrient reservoir activity"/>
    <property type="evidence" value="ECO:0007669"/>
    <property type="project" value="UniProtKB-KW"/>
</dbReference>
<dbReference type="Gene3D" id="1.25.10.20">
    <property type="entry name" value="Vitellinogen, superhelical"/>
    <property type="match status" value="1"/>
</dbReference>
<dbReference type="InterPro" id="IPR015816">
    <property type="entry name" value="Vitellinogen_b-sht_N"/>
</dbReference>
<dbReference type="PANTHER" id="PTHR23345">
    <property type="entry name" value="VITELLOGENIN-RELATED"/>
    <property type="match status" value="1"/>
</dbReference>
<dbReference type="Pfam" id="PF00094">
    <property type="entry name" value="VWD"/>
    <property type="match status" value="1"/>
</dbReference>
<accession>A0A7T8I1A2</accession>
<reference evidence="10" key="1">
    <citation type="submission" date="2020-04" db="EMBL/GenBank/DDBJ databases">
        <authorList>
            <person name="Xiao W."/>
        </authorList>
    </citation>
    <scope>NUCLEOTIDE SEQUENCE</scope>
</reference>
<evidence type="ECO:0000313" key="10">
    <source>
        <dbReference type="EMBL" id="QQO58845.1"/>
    </source>
</evidence>
<dbReference type="SMART" id="SM00638">
    <property type="entry name" value="LPD_N"/>
    <property type="match status" value="1"/>
</dbReference>
<evidence type="ECO:0000259" key="8">
    <source>
        <dbReference type="PROSITE" id="PS51211"/>
    </source>
</evidence>
<dbReference type="InterPro" id="IPR011030">
    <property type="entry name" value="Lipovitellin_superhlx_dom"/>
</dbReference>